<evidence type="ECO:0000256" key="1">
    <source>
        <dbReference type="SAM" id="SignalP"/>
    </source>
</evidence>
<feature type="chain" id="PRO_5043528050" evidence="1">
    <location>
        <begin position="27"/>
        <end position="83"/>
    </location>
</feature>
<protein>
    <submittedName>
        <fullName evidence="2">Uncharacterized protein</fullName>
    </submittedName>
</protein>
<name>A0AAV2IJS2_LYMST</name>
<gene>
    <name evidence="2" type="ORF">GSLYS_00020654001</name>
</gene>
<proteinExistence type="predicted"/>
<evidence type="ECO:0000313" key="2">
    <source>
        <dbReference type="EMBL" id="CAL1547329.1"/>
    </source>
</evidence>
<keyword evidence="1" id="KW-0732">Signal</keyword>
<dbReference type="AlphaFoldDB" id="A0AAV2IJS2"/>
<accession>A0AAV2IJS2</accession>
<comment type="caution">
    <text evidence="2">The sequence shown here is derived from an EMBL/GenBank/DDBJ whole genome shotgun (WGS) entry which is preliminary data.</text>
</comment>
<dbReference type="EMBL" id="CAXITT010000948">
    <property type="protein sequence ID" value="CAL1547329.1"/>
    <property type="molecule type" value="Genomic_DNA"/>
</dbReference>
<organism evidence="2 3">
    <name type="scientific">Lymnaea stagnalis</name>
    <name type="common">Great pond snail</name>
    <name type="synonym">Helix stagnalis</name>
    <dbReference type="NCBI Taxonomy" id="6523"/>
    <lineage>
        <taxon>Eukaryota</taxon>
        <taxon>Metazoa</taxon>
        <taxon>Spiralia</taxon>
        <taxon>Lophotrochozoa</taxon>
        <taxon>Mollusca</taxon>
        <taxon>Gastropoda</taxon>
        <taxon>Heterobranchia</taxon>
        <taxon>Euthyneura</taxon>
        <taxon>Panpulmonata</taxon>
        <taxon>Hygrophila</taxon>
        <taxon>Lymnaeoidea</taxon>
        <taxon>Lymnaeidae</taxon>
        <taxon>Lymnaea</taxon>
    </lineage>
</organism>
<reference evidence="2 3" key="1">
    <citation type="submission" date="2024-04" db="EMBL/GenBank/DDBJ databases">
        <authorList>
            <consortium name="Genoscope - CEA"/>
            <person name="William W."/>
        </authorList>
    </citation>
    <scope>NUCLEOTIDE SEQUENCE [LARGE SCALE GENOMIC DNA]</scope>
</reference>
<keyword evidence="3" id="KW-1185">Reference proteome</keyword>
<feature type="non-terminal residue" evidence="2">
    <location>
        <position position="1"/>
    </location>
</feature>
<dbReference type="Proteomes" id="UP001497497">
    <property type="component" value="Unassembled WGS sequence"/>
</dbReference>
<evidence type="ECO:0000313" key="3">
    <source>
        <dbReference type="Proteomes" id="UP001497497"/>
    </source>
</evidence>
<sequence length="83" mass="9332">VSLPYRTLLVVMAVLALTWLIQGTSASAVRHQEEKIRQEIIKQAAKIIKLSMMDSDWDPINKRNGGTADAIYNLPDLLEVGRR</sequence>
<feature type="signal peptide" evidence="1">
    <location>
        <begin position="1"/>
        <end position="26"/>
    </location>
</feature>